<dbReference type="EMBL" id="FPAJ01000001">
    <property type="protein sequence ID" value="SFS40480.1"/>
    <property type="molecule type" value="Genomic_DNA"/>
</dbReference>
<dbReference type="Gene3D" id="2.170.150.70">
    <property type="match status" value="1"/>
</dbReference>
<dbReference type="InterPro" id="IPR046149">
    <property type="entry name" value="DUF6151"/>
</dbReference>
<dbReference type="OrthoDB" id="5500342at2"/>
<organism evidence="1 2">
    <name type="scientific">Sulfitobacter marinus</name>
    <dbReference type="NCBI Taxonomy" id="394264"/>
    <lineage>
        <taxon>Bacteria</taxon>
        <taxon>Pseudomonadati</taxon>
        <taxon>Pseudomonadota</taxon>
        <taxon>Alphaproteobacteria</taxon>
        <taxon>Rhodobacterales</taxon>
        <taxon>Roseobacteraceae</taxon>
        <taxon>Sulfitobacter</taxon>
    </lineage>
</organism>
<dbReference type="Pfam" id="PF19648">
    <property type="entry name" value="DUF6151"/>
    <property type="match status" value="1"/>
</dbReference>
<evidence type="ECO:0008006" key="3">
    <source>
        <dbReference type="Google" id="ProtNLM"/>
    </source>
</evidence>
<dbReference type="AlphaFoldDB" id="A0A1I6PK10"/>
<protein>
    <recommendedName>
        <fullName evidence="3">CENP-V/GFA domain-containing protein</fullName>
    </recommendedName>
</protein>
<evidence type="ECO:0000313" key="1">
    <source>
        <dbReference type="EMBL" id="SFS40480.1"/>
    </source>
</evidence>
<gene>
    <name evidence="1" type="ORF">SAMN04488040_0203</name>
</gene>
<dbReference type="Proteomes" id="UP000199239">
    <property type="component" value="Unassembled WGS sequence"/>
</dbReference>
<dbReference type="STRING" id="394264.SAMN04488040_0203"/>
<name>A0A1I6PK10_9RHOB</name>
<dbReference type="InterPro" id="IPR011057">
    <property type="entry name" value="Mss4-like_sf"/>
</dbReference>
<keyword evidence="2" id="KW-1185">Reference proteome</keyword>
<accession>A0A1I6PK10</accession>
<sequence>MFKKPKDVAFFCSCGTVTGTLLGASPAVGTHLECFCKDCRAAEVFSGQPDTPSVALFQTTPNRIKFDQGFDQVAVFSFGEKNVLRWHAKCCGSVIGNTLRNPKIAFSSIRTTILTDPDAIGRVATKANLHAPGDKPKHKGMGRFVWGVLSRGLAARITGRWKDTPFFDTDSLKPVRDVYVVPKDKRREINAQLS</sequence>
<dbReference type="SUPFAM" id="SSF51316">
    <property type="entry name" value="Mss4-like"/>
    <property type="match status" value="1"/>
</dbReference>
<reference evidence="2" key="1">
    <citation type="submission" date="2016-10" db="EMBL/GenBank/DDBJ databases">
        <authorList>
            <person name="Varghese N."/>
            <person name="Submissions S."/>
        </authorList>
    </citation>
    <scope>NUCLEOTIDE SEQUENCE [LARGE SCALE GENOMIC DNA]</scope>
    <source>
        <strain evidence="2">DSM 23422</strain>
    </source>
</reference>
<evidence type="ECO:0000313" key="2">
    <source>
        <dbReference type="Proteomes" id="UP000199239"/>
    </source>
</evidence>
<proteinExistence type="predicted"/>
<dbReference type="RefSeq" id="WP_093914500.1">
    <property type="nucleotide sequence ID" value="NZ_FPAJ01000001.1"/>
</dbReference>